<evidence type="ECO:0000313" key="4">
    <source>
        <dbReference type="Proteomes" id="UP001596004"/>
    </source>
</evidence>
<gene>
    <name evidence="3" type="ORF">ACFO60_00445</name>
</gene>
<name>A0ABV9C850_9ACTN</name>
<dbReference type="Proteomes" id="UP001596004">
    <property type="component" value="Unassembled WGS sequence"/>
</dbReference>
<keyword evidence="2" id="KW-1133">Transmembrane helix</keyword>
<reference evidence="4" key="1">
    <citation type="journal article" date="2019" name="Int. J. Syst. Evol. Microbiol.">
        <title>The Global Catalogue of Microorganisms (GCM) 10K type strain sequencing project: providing services to taxonomists for standard genome sequencing and annotation.</title>
        <authorList>
            <consortium name="The Broad Institute Genomics Platform"/>
            <consortium name="The Broad Institute Genome Sequencing Center for Infectious Disease"/>
            <person name="Wu L."/>
            <person name="Ma J."/>
        </authorList>
    </citation>
    <scope>NUCLEOTIDE SEQUENCE [LARGE SCALE GENOMIC DNA]</scope>
    <source>
        <strain evidence="4">CGMCC 4.7132</strain>
    </source>
</reference>
<sequence>MRRSRERRFTRLAVLATGLVLVALGVLFPLAGLDDADKFASVLGAFTGVAGLALSAYGVVLARRAPGDASGRGQASGAAETAGSEEGRVRNSISGTVRGPVVQGGSFAGPITIGTPPPRPGDGEVADQRKDLGHGTTPPSA</sequence>
<feature type="region of interest" description="Disordered" evidence="1">
    <location>
        <begin position="66"/>
        <end position="141"/>
    </location>
</feature>
<evidence type="ECO:0000256" key="1">
    <source>
        <dbReference type="SAM" id="MobiDB-lite"/>
    </source>
</evidence>
<feature type="transmembrane region" description="Helical" evidence="2">
    <location>
        <begin position="39"/>
        <end position="62"/>
    </location>
</feature>
<dbReference type="EMBL" id="JBHSFP010000001">
    <property type="protein sequence ID" value="MFC4529214.1"/>
    <property type="molecule type" value="Genomic_DNA"/>
</dbReference>
<keyword evidence="2" id="KW-0812">Transmembrane</keyword>
<dbReference type="RefSeq" id="WP_380835574.1">
    <property type="nucleotide sequence ID" value="NZ_JBHSFP010000001.1"/>
</dbReference>
<organism evidence="3 4">
    <name type="scientific">Sphaerisporangium dianthi</name>
    <dbReference type="NCBI Taxonomy" id="1436120"/>
    <lineage>
        <taxon>Bacteria</taxon>
        <taxon>Bacillati</taxon>
        <taxon>Actinomycetota</taxon>
        <taxon>Actinomycetes</taxon>
        <taxon>Streptosporangiales</taxon>
        <taxon>Streptosporangiaceae</taxon>
        <taxon>Sphaerisporangium</taxon>
    </lineage>
</organism>
<feature type="transmembrane region" description="Helical" evidence="2">
    <location>
        <begin position="12"/>
        <end position="33"/>
    </location>
</feature>
<keyword evidence="2" id="KW-0472">Membrane</keyword>
<accession>A0ABV9C850</accession>
<protein>
    <submittedName>
        <fullName evidence="3">Uncharacterized protein</fullName>
    </submittedName>
</protein>
<proteinExistence type="predicted"/>
<comment type="caution">
    <text evidence="3">The sequence shown here is derived from an EMBL/GenBank/DDBJ whole genome shotgun (WGS) entry which is preliminary data.</text>
</comment>
<evidence type="ECO:0000256" key="2">
    <source>
        <dbReference type="SAM" id="Phobius"/>
    </source>
</evidence>
<feature type="compositionally biased region" description="Low complexity" evidence="1">
    <location>
        <begin position="73"/>
        <end position="84"/>
    </location>
</feature>
<evidence type="ECO:0000313" key="3">
    <source>
        <dbReference type="EMBL" id="MFC4529214.1"/>
    </source>
</evidence>
<keyword evidence="4" id="KW-1185">Reference proteome</keyword>